<evidence type="ECO:0000313" key="4">
    <source>
        <dbReference type="Proteomes" id="UP001219525"/>
    </source>
</evidence>
<reference evidence="3" key="1">
    <citation type="submission" date="2023-03" db="EMBL/GenBank/DDBJ databases">
        <title>Massive genome expansion in bonnet fungi (Mycena s.s.) driven by repeated elements and novel gene families across ecological guilds.</title>
        <authorList>
            <consortium name="Lawrence Berkeley National Laboratory"/>
            <person name="Harder C.B."/>
            <person name="Miyauchi S."/>
            <person name="Viragh M."/>
            <person name="Kuo A."/>
            <person name="Thoen E."/>
            <person name="Andreopoulos B."/>
            <person name="Lu D."/>
            <person name="Skrede I."/>
            <person name="Drula E."/>
            <person name="Henrissat B."/>
            <person name="Morin E."/>
            <person name="Kohler A."/>
            <person name="Barry K."/>
            <person name="LaButti K."/>
            <person name="Morin E."/>
            <person name="Salamov A."/>
            <person name="Lipzen A."/>
            <person name="Mereny Z."/>
            <person name="Hegedus B."/>
            <person name="Baldrian P."/>
            <person name="Stursova M."/>
            <person name="Weitz H."/>
            <person name="Taylor A."/>
            <person name="Grigoriev I.V."/>
            <person name="Nagy L.G."/>
            <person name="Martin F."/>
            <person name="Kauserud H."/>
        </authorList>
    </citation>
    <scope>NUCLEOTIDE SEQUENCE</scope>
    <source>
        <strain evidence="3">9144</strain>
    </source>
</reference>
<dbReference type="Proteomes" id="UP001219525">
    <property type="component" value="Unassembled WGS sequence"/>
</dbReference>
<feature type="compositionally biased region" description="Acidic residues" evidence="1">
    <location>
        <begin position="617"/>
        <end position="641"/>
    </location>
</feature>
<keyword evidence="2" id="KW-0732">Signal</keyword>
<gene>
    <name evidence="3" type="ORF">GGX14DRAFT_662066</name>
</gene>
<keyword evidence="4" id="KW-1185">Reference proteome</keyword>
<dbReference type="AlphaFoldDB" id="A0AAD6V4Q6"/>
<feature type="region of interest" description="Disordered" evidence="1">
    <location>
        <begin position="543"/>
        <end position="582"/>
    </location>
</feature>
<evidence type="ECO:0000313" key="3">
    <source>
        <dbReference type="EMBL" id="KAJ7199487.1"/>
    </source>
</evidence>
<name>A0AAD6V4Q6_9AGAR</name>
<feature type="signal peptide" evidence="2">
    <location>
        <begin position="1"/>
        <end position="20"/>
    </location>
</feature>
<evidence type="ECO:0000256" key="1">
    <source>
        <dbReference type="SAM" id="MobiDB-lite"/>
    </source>
</evidence>
<comment type="caution">
    <text evidence="3">The sequence shown here is derived from an EMBL/GenBank/DDBJ whole genome shotgun (WGS) entry which is preliminary data.</text>
</comment>
<proteinExistence type="predicted"/>
<sequence length="641" mass="70181">MSKFWGILIAFQLLPCFTVALSDSSEEICGKMRYPGNDEHALETCKLLQLQDGEDAVTTTPLQFRCKTSQSTTMTQFNITIPPDFIDKFVWPPSTDIAADGAAEPKNDLSSDPPALPQSYTFSDGIVSGVLGAAICAFSPASQLGGIELSELHSLNHDEDLPANPCLFTPYEGCHEIIDSVIQSVANQLNADVVVLDALELALGEFGVLGTDIGRAISDVYEPKPKFDSSRIQAAFDAIVTVSNKVQPCTGVDLTEASKRRFIYLRDFGSIARSAEPFMTRLLHAIRVRRSAVYENENHSGASGILHPTVLLMGFDKALTRKSCYCCWASPNGWSHSTFSEGGRALRKTLPALDSRSFYLEERRSEIPLKALSAAFFLPLVSKSSEVRTTALSLAQNSVIPALREECICLIPRNFQQNAVRDLTRRAEIQRKTDVQNTLIVLFLRQQGFLAVEDLNSAVSADTSSGGANPNNALRSDVLGDHPDIPLLIAVGRIATIAIGLAHQRPHAQTPIRIDAEDISKAHAIFIENSQTFSHWVDEIEGRRKPEVKEDTPDDGSSQSDTESSGAGEEERKDTIVEGVKNSRDLNKHEEKLLQCIVDCEDIDAQAEIDYQNDLANAEEDENLDDGAIEDYDSADGDYVA</sequence>
<accession>A0AAD6V4Q6</accession>
<feature type="chain" id="PRO_5042030156" evidence="2">
    <location>
        <begin position="21"/>
        <end position="641"/>
    </location>
</feature>
<protein>
    <submittedName>
        <fullName evidence="3">Uncharacterized protein</fullName>
    </submittedName>
</protein>
<organism evidence="3 4">
    <name type="scientific">Mycena pura</name>
    <dbReference type="NCBI Taxonomy" id="153505"/>
    <lineage>
        <taxon>Eukaryota</taxon>
        <taxon>Fungi</taxon>
        <taxon>Dikarya</taxon>
        <taxon>Basidiomycota</taxon>
        <taxon>Agaricomycotina</taxon>
        <taxon>Agaricomycetes</taxon>
        <taxon>Agaricomycetidae</taxon>
        <taxon>Agaricales</taxon>
        <taxon>Marasmiineae</taxon>
        <taxon>Mycenaceae</taxon>
        <taxon>Mycena</taxon>
    </lineage>
</organism>
<evidence type="ECO:0000256" key="2">
    <source>
        <dbReference type="SAM" id="SignalP"/>
    </source>
</evidence>
<feature type="compositionally biased region" description="Basic and acidic residues" evidence="1">
    <location>
        <begin position="569"/>
        <end position="582"/>
    </location>
</feature>
<dbReference type="EMBL" id="JARJCW010000068">
    <property type="protein sequence ID" value="KAJ7199487.1"/>
    <property type="molecule type" value="Genomic_DNA"/>
</dbReference>
<feature type="compositionally biased region" description="Polar residues" evidence="1">
    <location>
        <begin position="555"/>
        <end position="565"/>
    </location>
</feature>
<feature type="region of interest" description="Disordered" evidence="1">
    <location>
        <begin position="611"/>
        <end position="641"/>
    </location>
</feature>